<reference evidence="3" key="1">
    <citation type="journal article" date="2013" name="Nat. Genet.">
        <title>The draft genomes of soft-shell turtle and green sea turtle yield insights into the development and evolution of the turtle-specific body plan.</title>
        <authorList>
            <person name="Wang Z."/>
            <person name="Pascual-Anaya J."/>
            <person name="Zadissa A."/>
            <person name="Li W."/>
            <person name="Niimura Y."/>
            <person name="Huang Z."/>
            <person name="Li C."/>
            <person name="White S."/>
            <person name="Xiong Z."/>
            <person name="Fang D."/>
            <person name="Wang B."/>
            <person name="Ming Y."/>
            <person name="Chen Y."/>
            <person name="Zheng Y."/>
            <person name="Kuraku S."/>
            <person name="Pignatelli M."/>
            <person name="Herrero J."/>
            <person name="Beal K."/>
            <person name="Nozawa M."/>
            <person name="Li Q."/>
            <person name="Wang J."/>
            <person name="Zhang H."/>
            <person name="Yu L."/>
            <person name="Shigenobu S."/>
            <person name="Wang J."/>
            <person name="Liu J."/>
            <person name="Flicek P."/>
            <person name="Searle S."/>
            <person name="Wang J."/>
            <person name="Kuratani S."/>
            <person name="Yin Y."/>
            <person name="Aken B."/>
            <person name="Zhang G."/>
            <person name="Irie N."/>
        </authorList>
    </citation>
    <scope>NUCLEOTIDE SEQUENCE [LARGE SCALE GENOMIC DNA]</scope>
</reference>
<gene>
    <name evidence="2" type="ORF">UY3_05134</name>
</gene>
<dbReference type="AlphaFoldDB" id="M7BKE1"/>
<evidence type="ECO:0000256" key="1">
    <source>
        <dbReference type="SAM" id="MobiDB-lite"/>
    </source>
</evidence>
<organism evidence="2 3">
    <name type="scientific">Chelonia mydas</name>
    <name type="common">Green sea-turtle</name>
    <name type="synonym">Chelonia agassizi</name>
    <dbReference type="NCBI Taxonomy" id="8469"/>
    <lineage>
        <taxon>Eukaryota</taxon>
        <taxon>Metazoa</taxon>
        <taxon>Chordata</taxon>
        <taxon>Craniata</taxon>
        <taxon>Vertebrata</taxon>
        <taxon>Euteleostomi</taxon>
        <taxon>Archelosauria</taxon>
        <taxon>Testudinata</taxon>
        <taxon>Testudines</taxon>
        <taxon>Cryptodira</taxon>
        <taxon>Durocryptodira</taxon>
        <taxon>Americhelydia</taxon>
        <taxon>Chelonioidea</taxon>
        <taxon>Cheloniidae</taxon>
        <taxon>Chelonia</taxon>
    </lineage>
</organism>
<protein>
    <submittedName>
        <fullName evidence="2">Uncharacterized protein</fullName>
    </submittedName>
</protein>
<evidence type="ECO:0000313" key="2">
    <source>
        <dbReference type="EMBL" id="EMP37674.1"/>
    </source>
</evidence>
<dbReference type="Proteomes" id="UP000031443">
    <property type="component" value="Unassembled WGS sequence"/>
</dbReference>
<sequence>MNTCSDSEPQTCCFYEELHATLGGDPTTTPKHSVDTSRVLRETSSNNEEDNIDEEEEEENVRQASILPDSQELFLILEPIPSQDQFTAECDAREGASLHLEANEGTTMILVSSSIMVDNPKWLDWKKRHRFVYPSALPHRPPAQRSGRLGSAVAELRPELVLWVVRPATGAPGNAYNGVVTTGGKTLDGVGQCSEVLQEILFLDAQGQTDHQI</sequence>
<accession>M7BKE1</accession>
<name>M7BKE1_CHEMY</name>
<proteinExistence type="predicted"/>
<feature type="compositionally biased region" description="Basic and acidic residues" evidence="1">
    <location>
        <begin position="32"/>
        <end position="41"/>
    </location>
</feature>
<feature type="compositionally biased region" description="Acidic residues" evidence="1">
    <location>
        <begin position="47"/>
        <end position="59"/>
    </location>
</feature>
<feature type="region of interest" description="Disordered" evidence="1">
    <location>
        <begin position="21"/>
        <end position="61"/>
    </location>
</feature>
<evidence type="ECO:0000313" key="3">
    <source>
        <dbReference type="Proteomes" id="UP000031443"/>
    </source>
</evidence>
<dbReference type="EMBL" id="KB521361">
    <property type="protein sequence ID" value="EMP37674.1"/>
    <property type="molecule type" value="Genomic_DNA"/>
</dbReference>
<keyword evidence="3" id="KW-1185">Reference proteome</keyword>